<comment type="caution">
    <text evidence="6">The sequence shown here is derived from an EMBL/GenBank/DDBJ whole genome shotgun (WGS) entry which is preliminary data.</text>
</comment>
<dbReference type="GO" id="GO:0009307">
    <property type="term" value="P:DNA restriction-modification system"/>
    <property type="evidence" value="ECO:0007669"/>
    <property type="project" value="UniProtKB-KW"/>
</dbReference>
<keyword evidence="3" id="KW-0238">DNA-binding</keyword>
<sequence>MMRKAGTRKAVRSERQTERGHRVRCSPGEGDSGEDRGMSDHAQNGWIKTSIRELEHAGDIVLGRGKVISQKDIEADPGDYPVYSSSARGNGEFGRYGKYMFDEELVTWSVDGGGKFFYRPKSRYSITNVSGFLRVTAKEKLDTYYTWAHLFSIWLTMTFNYTEKLHPSILRERFSFAYPPLPEQKKIAHILSTVQRAIEAQERIIQTTTELKKALMHKLFTEGLRNEPQKQTEIGLVPESWGVCKVGEVAKIQSGGTPTREAAENWIGGTIPWVKTGEINYCVIHNTEEKITPTGLANSAARLFPKGTLLMAMYGQGITRGRVGLLGIEAATNQACASITPTDKKRISSVFLYYFFEYHYEDLRKLGHGANQRNMNAALIRSFPLAFPKQDEQTAVVTAFESLDQKRALHERKKTQLQDLFRTLLHELMTAKTRVHDFEFTA</sequence>
<feature type="compositionally biased region" description="Basic and acidic residues" evidence="4">
    <location>
        <begin position="11"/>
        <end position="20"/>
    </location>
</feature>
<dbReference type="InterPro" id="IPR000055">
    <property type="entry name" value="Restrct_endonuc_typeI_TRD"/>
</dbReference>
<dbReference type="Proteomes" id="UP000318349">
    <property type="component" value="Unassembled WGS sequence"/>
</dbReference>
<dbReference type="SUPFAM" id="SSF116734">
    <property type="entry name" value="DNA methylase specificity domain"/>
    <property type="match status" value="2"/>
</dbReference>
<dbReference type="InterPro" id="IPR052021">
    <property type="entry name" value="Type-I_RS_S_subunit"/>
</dbReference>
<accession>A0A557RG84</accession>
<evidence type="ECO:0000313" key="6">
    <source>
        <dbReference type="EMBL" id="TVO76050.1"/>
    </source>
</evidence>
<comment type="similarity">
    <text evidence="1">Belongs to the type-I restriction system S methylase family.</text>
</comment>
<organism evidence="6 7">
    <name type="scientific">Denitromonas halophila</name>
    <dbReference type="NCBI Taxonomy" id="1629404"/>
    <lineage>
        <taxon>Bacteria</taxon>
        <taxon>Pseudomonadati</taxon>
        <taxon>Pseudomonadota</taxon>
        <taxon>Betaproteobacteria</taxon>
        <taxon>Rhodocyclales</taxon>
        <taxon>Zoogloeaceae</taxon>
        <taxon>Denitromonas</taxon>
    </lineage>
</organism>
<evidence type="ECO:0000256" key="2">
    <source>
        <dbReference type="ARBA" id="ARBA00022747"/>
    </source>
</evidence>
<dbReference type="InterPro" id="IPR044946">
    <property type="entry name" value="Restrct_endonuc_typeI_TRD_sf"/>
</dbReference>
<dbReference type="Pfam" id="PF01420">
    <property type="entry name" value="Methylase_S"/>
    <property type="match status" value="2"/>
</dbReference>
<feature type="domain" description="Type I restriction modification DNA specificity" evidence="5">
    <location>
        <begin position="238"/>
        <end position="418"/>
    </location>
</feature>
<evidence type="ECO:0000313" key="7">
    <source>
        <dbReference type="Proteomes" id="UP000318349"/>
    </source>
</evidence>
<feature type="compositionally biased region" description="Basic residues" evidence="4">
    <location>
        <begin position="1"/>
        <end position="10"/>
    </location>
</feature>
<feature type="region of interest" description="Disordered" evidence="4">
    <location>
        <begin position="1"/>
        <end position="41"/>
    </location>
</feature>
<name>A0A557RG84_9RHOO</name>
<evidence type="ECO:0000259" key="5">
    <source>
        <dbReference type="Pfam" id="PF01420"/>
    </source>
</evidence>
<dbReference type="CDD" id="cd17287">
    <property type="entry name" value="RMtype1_S_EcoN10ORF171P_TRD2-CR2_like"/>
    <property type="match status" value="1"/>
</dbReference>
<dbReference type="EMBL" id="VMNI01000010">
    <property type="protein sequence ID" value="TVO76050.1"/>
    <property type="molecule type" value="Genomic_DNA"/>
</dbReference>
<dbReference type="Gene3D" id="3.90.220.20">
    <property type="entry name" value="DNA methylase specificity domains"/>
    <property type="match status" value="2"/>
</dbReference>
<evidence type="ECO:0000256" key="4">
    <source>
        <dbReference type="SAM" id="MobiDB-lite"/>
    </source>
</evidence>
<protein>
    <recommendedName>
        <fullName evidence="5">Type I restriction modification DNA specificity domain-containing protein</fullName>
    </recommendedName>
</protein>
<reference evidence="6 7" key="1">
    <citation type="submission" date="2019-07" db="EMBL/GenBank/DDBJ databases">
        <title>The pathways for chlorine oxyanion respiration interact through the shared metabolite chlorate.</title>
        <authorList>
            <person name="Barnum T.P."/>
            <person name="Cheng Y."/>
            <person name="Hill K.A."/>
            <person name="Lucas L.N."/>
            <person name="Carlson H.K."/>
            <person name="Coates J.D."/>
        </authorList>
    </citation>
    <scope>NUCLEOTIDE SEQUENCE [LARGE SCALE GENOMIC DNA]</scope>
    <source>
        <strain evidence="6 7">SFB-1</strain>
    </source>
</reference>
<gene>
    <name evidence="6" type="ORF">FHP89_11320</name>
</gene>
<evidence type="ECO:0000256" key="3">
    <source>
        <dbReference type="ARBA" id="ARBA00023125"/>
    </source>
</evidence>
<dbReference type="Gene3D" id="1.10.287.1120">
    <property type="entry name" value="Bipartite methylase S protein"/>
    <property type="match status" value="1"/>
</dbReference>
<dbReference type="PANTHER" id="PTHR30408:SF12">
    <property type="entry name" value="TYPE I RESTRICTION ENZYME MJAVIII SPECIFICITY SUBUNIT"/>
    <property type="match status" value="1"/>
</dbReference>
<keyword evidence="2" id="KW-0680">Restriction system</keyword>
<dbReference type="AlphaFoldDB" id="A0A557RG84"/>
<evidence type="ECO:0000256" key="1">
    <source>
        <dbReference type="ARBA" id="ARBA00010923"/>
    </source>
</evidence>
<dbReference type="CDD" id="cd17255">
    <property type="entry name" value="RMtype1_S_Fco49512ORF2615P-TRD2-CR2_like"/>
    <property type="match status" value="1"/>
</dbReference>
<feature type="domain" description="Type I restriction modification DNA specificity" evidence="5">
    <location>
        <begin position="59"/>
        <end position="205"/>
    </location>
</feature>
<proteinExistence type="inferred from homology"/>
<dbReference type="PANTHER" id="PTHR30408">
    <property type="entry name" value="TYPE-1 RESTRICTION ENZYME ECOKI SPECIFICITY PROTEIN"/>
    <property type="match status" value="1"/>
</dbReference>
<dbReference type="GO" id="GO:0003677">
    <property type="term" value="F:DNA binding"/>
    <property type="evidence" value="ECO:0007669"/>
    <property type="project" value="UniProtKB-KW"/>
</dbReference>